<evidence type="ECO:0000256" key="2">
    <source>
        <dbReference type="ARBA" id="ARBA00022475"/>
    </source>
</evidence>
<sequence>MLQKILVWDAPTRTFHWLQALSFLGAYLTAESEKHRDIHILCGFILLGLIVFRVLWGFVGTRHARFSSFLFKPGEVIAYLRDLLRGQAAHFTGHNPLGSIAIWLLLGLGLSLSITGIMLLQDDASDAVVTLHGYATNAMLVVIGLHLVGVFISSVLHKEKLVPAMLHGHKLAHPDHAIESAYPAIALIMLVAVVVFAFWYLR</sequence>
<evidence type="ECO:0000256" key="3">
    <source>
        <dbReference type="ARBA" id="ARBA00022692"/>
    </source>
</evidence>
<proteinExistence type="predicted"/>
<dbReference type="GO" id="GO:0009055">
    <property type="term" value="F:electron transfer activity"/>
    <property type="evidence" value="ECO:0007669"/>
    <property type="project" value="InterPro"/>
</dbReference>
<dbReference type="AlphaFoldDB" id="E6QNK3"/>
<dbReference type="PANTHER" id="PTHR30485:SF2">
    <property type="entry name" value="BLL0597 PROTEIN"/>
    <property type="match status" value="1"/>
</dbReference>
<keyword evidence="4 6" id="KW-1133">Transmembrane helix</keyword>
<feature type="transmembrane region" description="Helical" evidence="6">
    <location>
        <begin position="100"/>
        <end position="120"/>
    </location>
</feature>
<feature type="transmembrane region" description="Helical" evidence="6">
    <location>
        <begin position="38"/>
        <end position="59"/>
    </location>
</feature>
<dbReference type="SUPFAM" id="SSF81342">
    <property type="entry name" value="Transmembrane di-heme cytochromes"/>
    <property type="match status" value="1"/>
</dbReference>
<dbReference type="Gene3D" id="1.20.950.20">
    <property type="entry name" value="Transmembrane di-heme cytochromes, Chain C"/>
    <property type="match status" value="1"/>
</dbReference>
<organism evidence="8">
    <name type="scientific">mine drainage metagenome</name>
    <dbReference type="NCBI Taxonomy" id="410659"/>
    <lineage>
        <taxon>unclassified sequences</taxon>
        <taxon>metagenomes</taxon>
        <taxon>ecological metagenomes</taxon>
    </lineage>
</organism>
<name>E6QNK3_9ZZZZ</name>
<dbReference type="InterPro" id="IPR011577">
    <property type="entry name" value="Cyt_b561_bac/Ni-Hgenase"/>
</dbReference>
<feature type="domain" description="Cytochrome b561 bacterial/Ni-hydrogenase" evidence="7">
    <location>
        <begin position="7"/>
        <end position="168"/>
    </location>
</feature>
<comment type="caution">
    <text evidence="8">The sequence shown here is derived from an EMBL/GenBank/DDBJ whole genome shotgun (WGS) entry which is preliminary data.</text>
</comment>
<dbReference type="GO" id="GO:0020037">
    <property type="term" value="F:heme binding"/>
    <property type="evidence" value="ECO:0007669"/>
    <property type="project" value="TreeGrafter"/>
</dbReference>
<evidence type="ECO:0000256" key="1">
    <source>
        <dbReference type="ARBA" id="ARBA00004651"/>
    </source>
</evidence>
<feature type="transmembrane region" description="Helical" evidence="6">
    <location>
        <begin position="132"/>
        <end position="156"/>
    </location>
</feature>
<dbReference type="PANTHER" id="PTHR30485">
    <property type="entry name" value="NI/FE-HYDROGENASE 1 B-TYPE CYTOCHROME SUBUNIT"/>
    <property type="match status" value="1"/>
</dbReference>
<keyword evidence="3 6" id="KW-0812">Transmembrane</keyword>
<dbReference type="EMBL" id="CABQ01000279">
    <property type="protein sequence ID" value="CBI08824.1"/>
    <property type="molecule type" value="Genomic_DNA"/>
</dbReference>
<protein>
    <submittedName>
        <fullName evidence="8">CybP</fullName>
    </submittedName>
</protein>
<evidence type="ECO:0000313" key="8">
    <source>
        <dbReference type="EMBL" id="CBI08824.1"/>
    </source>
</evidence>
<feature type="transmembrane region" description="Helical" evidence="6">
    <location>
        <begin position="181"/>
        <end position="201"/>
    </location>
</feature>
<dbReference type="GO" id="GO:0022904">
    <property type="term" value="P:respiratory electron transport chain"/>
    <property type="evidence" value="ECO:0007669"/>
    <property type="project" value="InterPro"/>
</dbReference>
<evidence type="ECO:0000256" key="4">
    <source>
        <dbReference type="ARBA" id="ARBA00022989"/>
    </source>
</evidence>
<evidence type="ECO:0000256" key="5">
    <source>
        <dbReference type="ARBA" id="ARBA00023136"/>
    </source>
</evidence>
<dbReference type="InterPro" id="IPR051542">
    <property type="entry name" value="Hydrogenase_cytochrome"/>
</dbReference>
<keyword evidence="2" id="KW-1003">Cell membrane</keyword>
<comment type="subcellular location">
    <subcellularLocation>
        <location evidence="1">Cell membrane</location>
        <topology evidence="1">Multi-pass membrane protein</topology>
    </subcellularLocation>
</comment>
<accession>E6QNK3</accession>
<evidence type="ECO:0000259" key="7">
    <source>
        <dbReference type="Pfam" id="PF01292"/>
    </source>
</evidence>
<reference evidence="8" key="1">
    <citation type="submission" date="2009-10" db="EMBL/GenBank/DDBJ databases">
        <title>Diversity of trophic interactions inside an arsenic-rich microbial ecosystem.</title>
        <authorList>
            <person name="Bertin P.N."/>
            <person name="Heinrich-Salmeron A."/>
            <person name="Pelletier E."/>
            <person name="Goulhen-Chollet F."/>
            <person name="Arsene-Ploetze F."/>
            <person name="Gallien S."/>
            <person name="Calteau A."/>
            <person name="Vallenet D."/>
            <person name="Casiot C."/>
            <person name="Chane-Woon-Ming B."/>
            <person name="Giloteaux L."/>
            <person name="Barakat M."/>
            <person name="Bonnefoy V."/>
            <person name="Bruneel O."/>
            <person name="Chandler M."/>
            <person name="Cleiss J."/>
            <person name="Duran R."/>
            <person name="Elbaz-Poulichet F."/>
            <person name="Fonknechten N."/>
            <person name="Lauga B."/>
            <person name="Mornico D."/>
            <person name="Ortet P."/>
            <person name="Schaeffer C."/>
            <person name="Siguier P."/>
            <person name="Alexander Thil Smith A."/>
            <person name="Van Dorsselaer A."/>
            <person name="Weissenbach J."/>
            <person name="Medigue C."/>
            <person name="Le Paslier D."/>
        </authorList>
    </citation>
    <scope>NUCLEOTIDE SEQUENCE</scope>
</reference>
<keyword evidence="5 6" id="KW-0472">Membrane</keyword>
<gene>
    <name evidence="8" type="ORF">CARN6_2339</name>
</gene>
<dbReference type="GO" id="GO:0005886">
    <property type="term" value="C:plasma membrane"/>
    <property type="evidence" value="ECO:0007669"/>
    <property type="project" value="UniProtKB-SubCell"/>
</dbReference>
<dbReference type="Pfam" id="PF01292">
    <property type="entry name" value="Ni_hydr_CYTB"/>
    <property type="match status" value="1"/>
</dbReference>
<dbReference type="InterPro" id="IPR016174">
    <property type="entry name" value="Di-haem_cyt_TM"/>
</dbReference>
<evidence type="ECO:0000256" key="6">
    <source>
        <dbReference type="SAM" id="Phobius"/>
    </source>
</evidence>